<dbReference type="AlphaFoldDB" id="A0A0U5CV57"/>
<name>A0A0U5CV57_9EURY</name>
<dbReference type="RefSeq" id="WP_197570629.1">
    <property type="nucleotide sequence ID" value="NZ_LN831302.1"/>
</dbReference>
<protein>
    <submittedName>
        <fullName evidence="1">Probable secreted glycoprotein</fullName>
    </submittedName>
</protein>
<organism evidence="1 2">
    <name type="scientific">Halobacterium hubeiense</name>
    <dbReference type="NCBI Taxonomy" id="1407499"/>
    <lineage>
        <taxon>Archaea</taxon>
        <taxon>Methanobacteriati</taxon>
        <taxon>Methanobacteriota</taxon>
        <taxon>Stenosarchaea group</taxon>
        <taxon>Halobacteria</taxon>
        <taxon>Halobacteriales</taxon>
        <taxon>Halobacteriaceae</taxon>
        <taxon>Halobacterium</taxon>
    </lineage>
</organism>
<dbReference type="STRING" id="1407499.HHUB_1182"/>
<keyword evidence="2" id="KW-1185">Reference proteome</keyword>
<dbReference type="PROSITE" id="PS51318">
    <property type="entry name" value="TAT"/>
    <property type="match status" value="1"/>
</dbReference>
<evidence type="ECO:0000313" key="2">
    <source>
        <dbReference type="Proteomes" id="UP000066737"/>
    </source>
</evidence>
<accession>A0A0U5CV57</accession>
<dbReference type="InterPro" id="IPR006311">
    <property type="entry name" value="TAT_signal"/>
</dbReference>
<dbReference type="KEGG" id="hhb:Hhub_1182"/>
<proteinExistence type="predicted"/>
<dbReference type="EMBL" id="LN831302">
    <property type="protein sequence ID" value="CQH45975.1"/>
    <property type="molecule type" value="Genomic_DNA"/>
</dbReference>
<reference evidence="2" key="1">
    <citation type="journal article" date="2016" name="Environ. Microbiol.">
        <title>The complete genome of a viable archaeum isolated from 123-million-year-old rock salt.</title>
        <authorList>
            <person name="Jaakkola S.T."/>
            <person name="Pfeiffer F."/>
            <person name="Ravantti J.J."/>
            <person name="Guo Q."/>
            <person name="Liu Y."/>
            <person name="Chen X."/>
            <person name="Ma H."/>
            <person name="Yang C."/>
            <person name="Oksanen H.M."/>
            <person name="Bamford D.H."/>
        </authorList>
    </citation>
    <scope>NUCLEOTIDE SEQUENCE</scope>
    <source>
        <strain evidence="2">JI20-1</strain>
    </source>
</reference>
<evidence type="ECO:0000313" key="1">
    <source>
        <dbReference type="EMBL" id="CQH45975.1"/>
    </source>
</evidence>
<sequence>MPRNVQRIDRRTALQTVASAAVASLAGCLSQNSPASDGTTAAGGPLQRVAVDGTTVIVALVSEADVDRLNLIQPNGELFAQQSVAAGVQQVSFEIGTTYPPGEYDIVALREDETIVETTIPIEPTLEIVEMGIGRNQPEEMWTGAEDEISEEAFITVSNQGTGPEAITKLLFIGDVPYPSDEQGTNYAGAEDVSGIYDSETDSEVGEVLLPADEQLTIYSSRSPFAFVPGGGTSCTNEEQTGKFDLILETRVGGDRVSKSYNIRYSASNEQEDCAITISEV</sequence>
<dbReference type="Proteomes" id="UP000066737">
    <property type="component" value="Chromosome I"/>
</dbReference>
<dbReference type="GeneID" id="26657882"/>
<dbReference type="PROSITE" id="PS51257">
    <property type="entry name" value="PROKAR_LIPOPROTEIN"/>
    <property type="match status" value="1"/>
</dbReference>
<dbReference type="OrthoDB" id="190728at2157"/>
<gene>
    <name evidence="1" type="ORF">HHUB_1182</name>
</gene>